<keyword evidence="2" id="KW-1185">Reference proteome</keyword>
<sequence>MLGQYPNSLAVNAITSGGQDAYCLRSGGVQVLKGLQRKRDVGPSRRKGCNRKNPADFPVRSHCPYKGQGILKGVTAWGQEEPGGAGPGRIHRPRYVFCSPTVCLGTGAQRPAAHWAHVAREVTGARNKSACSPETVLSQPGQARSSRRASQPSLGTWSSLSGRRWARAPRGPSPLPCAERAGPAEPWGPAASAPTRPQLRARSLQRLVRLVHSGSRPAHPPAVRRAWPHAGTPPRRGMGREERLEELETDTASASTVTAGDRRRREAEHSPPPATGGGTPPSAAAAPSPSSPAPPPGGCGPGPAGQAGECGWPCPPRAPPRPAGDPLRAGEEPPPPPPDRLRVPGKTRRTAPRSPPTRCAPPAAAAPHPAPLPRGQQGRWPRGPHCRRYPASAPEGRPQGAEDAGTGRSGNGTSASLRRRRGPEGAAQPRESSPDRRVPRRRVLEQFKLYICNITPLSPDWTIFKNSHQFSYSLKARGEAKQRAADQTILSSLRAAETRGGCWLSSAEEGLTLRWESRCQRDSFLCSWAHHGLHSLAGRLT</sequence>
<feature type="compositionally biased region" description="Basic and acidic residues" evidence="1">
    <location>
        <begin position="260"/>
        <end position="269"/>
    </location>
</feature>
<feature type="compositionally biased region" description="Pro residues" evidence="1">
    <location>
        <begin position="289"/>
        <end position="298"/>
    </location>
</feature>
<gene>
    <name evidence="3" type="primary">LOC101385927</name>
</gene>
<proteinExistence type="predicted"/>
<name>A0A9B0GYZ2_ODORO</name>
<dbReference type="RefSeq" id="XP_004408533.1">
    <property type="nucleotide sequence ID" value="XM_004408476.1"/>
</dbReference>
<feature type="compositionally biased region" description="Low complexity" evidence="1">
    <location>
        <begin position="138"/>
        <end position="153"/>
    </location>
</feature>
<feature type="region of interest" description="Disordered" evidence="1">
    <location>
        <begin position="213"/>
        <end position="439"/>
    </location>
</feature>
<evidence type="ECO:0000256" key="1">
    <source>
        <dbReference type="SAM" id="MobiDB-lite"/>
    </source>
</evidence>
<feature type="region of interest" description="Disordered" evidence="1">
    <location>
        <begin position="124"/>
        <end position="197"/>
    </location>
</feature>
<evidence type="ECO:0000313" key="3">
    <source>
        <dbReference type="RefSeq" id="XP_004408533.1"/>
    </source>
</evidence>
<dbReference type="AlphaFoldDB" id="A0A9B0GYZ2"/>
<dbReference type="Proteomes" id="UP000245340">
    <property type="component" value="Unplaced"/>
</dbReference>
<evidence type="ECO:0000313" key="2">
    <source>
        <dbReference type="Proteomes" id="UP000245340"/>
    </source>
</evidence>
<reference evidence="3" key="1">
    <citation type="submission" date="2025-08" db="UniProtKB">
        <authorList>
            <consortium name="RefSeq"/>
        </authorList>
    </citation>
    <scope>IDENTIFICATION</scope>
</reference>
<organism evidence="2 3">
    <name type="scientific">Odobenus rosmarus divergens</name>
    <name type="common">Pacific walrus</name>
    <dbReference type="NCBI Taxonomy" id="9708"/>
    <lineage>
        <taxon>Eukaryota</taxon>
        <taxon>Metazoa</taxon>
        <taxon>Chordata</taxon>
        <taxon>Craniata</taxon>
        <taxon>Vertebrata</taxon>
        <taxon>Euteleostomi</taxon>
        <taxon>Mammalia</taxon>
        <taxon>Eutheria</taxon>
        <taxon>Laurasiatheria</taxon>
        <taxon>Carnivora</taxon>
        <taxon>Caniformia</taxon>
        <taxon>Pinnipedia</taxon>
        <taxon>Odobenidae</taxon>
        <taxon>Odobenus</taxon>
    </lineage>
</organism>
<protein>
    <submittedName>
        <fullName evidence="3">Uncharacterized protein LOC101385927</fullName>
    </submittedName>
</protein>
<accession>A0A9B0GYZ2</accession>
<feature type="compositionally biased region" description="Pro residues" evidence="1">
    <location>
        <begin position="313"/>
        <end position="323"/>
    </location>
</feature>